<evidence type="ECO:0000256" key="2">
    <source>
        <dbReference type="ARBA" id="ARBA00023110"/>
    </source>
</evidence>
<feature type="domain" description="PpiC" evidence="7">
    <location>
        <begin position="57"/>
        <end position="168"/>
    </location>
</feature>
<dbReference type="GO" id="GO:0005829">
    <property type="term" value="C:cytosol"/>
    <property type="evidence" value="ECO:0007669"/>
    <property type="project" value="TreeGrafter"/>
</dbReference>
<comment type="catalytic activity">
    <reaction evidence="1 5">
        <text>[protein]-peptidylproline (omega=180) = [protein]-peptidylproline (omega=0)</text>
        <dbReference type="Rhea" id="RHEA:16237"/>
        <dbReference type="Rhea" id="RHEA-COMP:10747"/>
        <dbReference type="Rhea" id="RHEA-COMP:10748"/>
        <dbReference type="ChEBI" id="CHEBI:83833"/>
        <dbReference type="ChEBI" id="CHEBI:83834"/>
        <dbReference type="EC" id="5.2.1.8"/>
    </reaction>
</comment>
<dbReference type="InterPro" id="IPR051370">
    <property type="entry name" value="PPIase_Pin1"/>
</dbReference>
<dbReference type="GO" id="GO:0080090">
    <property type="term" value="P:regulation of primary metabolic process"/>
    <property type="evidence" value="ECO:0007669"/>
    <property type="project" value="UniProtKB-ARBA"/>
</dbReference>
<dbReference type="Gene3D" id="3.10.50.40">
    <property type="match status" value="1"/>
</dbReference>
<dbReference type="GO" id="GO:0060255">
    <property type="term" value="P:regulation of macromolecule metabolic process"/>
    <property type="evidence" value="ECO:0007669"/>
    <property type="project" value="UniProtKB-ARBA"/>
</dbReference>
<feature type="domain" description="WW" evidence="6">
    <location>
        <begin position="6"/>
        <end position="40"/>
    </location>
</feature>
<evidence type="ECO:0000259" key="6">
    <source>
        <dbReference type="PROSITE" id="PS50020"/>
    </source>
</evidence>
<dbReference type="OrthoDB" id="2530521at2759"/>
<dbReference type="SUPFAM" id="SSF54534">
    <property type="entry name" value="FKBP-like"/>
    <property type="match status" value="1"/>
</dbReference>
<dbReference type="AlphaFoldDB" id="A0A875S9K4"/>
<evidence type="ECO:0000313" key="9">
    <source>
        <dbReference type="Proteomes" id="UP000662931"/>
    </source>
</evidence>
<accession>A0A875S9K4</accession>
<dbReference type="SMART" id="SM00456">
    <property type="entry name" value="WW"/>
    <property type="match status" value="1"/>
</dbReference>
<organism evidence="8 9">
    <name type="scientific">Eeniella nana</name>
    <name type="common">Yeast</name>
    <name type="synonym">Brettanomyces nanus</name>
    <dbReference type="NCBI Taxonomy" id="13502"/>
    <lineage>
        <taxon>Eukaryota</taxon>
        <taxon>Fungi</taxon>
        <taxon>Dikarya</taxon>
        <taxon>Ascomycota</taxon>
        <taxon>Saccharomycotina</taxon>
        <taxon>Pichiomycetes</taxon>
        <taxon>Pichiales</taxon>
        <taxon>Pichiaceae</taxon>
        <taxon>Brettanomyces</taxon>
    </lineage>
</organism>
<dbReference type="GO" id="GO:0005634">
    <property type="term" value="C:nucleus"/>
    <property type="evidence" value="ECO:0007669"/>
    <property type="project" value="TreeGrafter"/>
</dbReference>
<dbReference type="PROSITE" id="PS50020">
    <property type="entry name" value="WW_DOMAIN_2"/>
    <property type="match status" value="1"/>
</dbReference>
<keyword evidence="9" id="KW-1185">Reference proteome</keyword>
<evidence type="ECO:0000313" key="8">
    <source>
        <dbReference type="EMBL" id="QPG75734.1"/>
    </source>
</evidence>
<dbReference type="PANTHER" id="PTHR10657">
    <property type="entry name" value="PEPTIDYL-PROLYL CIS-TRANS ISOMERASE"/>
    <property type="match status" value="1"/>
</dbReference>
<evidence type="ECO:0000256" key="3">
    <source>
        <dbReference type="ARBA" id="ARBA00023235"/>
    </source>
</evidence>
<dbReference type="InterPro" id="IPR046357">
    <property type="entry name" value="PPIase_dom_sf"/>
</dbReference>
<dbReference type="PROSITE" id="PS01096">
    <property type="entry name" value="PPIC_PPIASE_1"/>
    <property type="match status" value="1"/>
</dbReference>
<evidence type="ECO:0000256" key="1">
    <source>
        <dbReference type="ARBA" id="ARBA00000971"/>
    </source>
</evidence>
<dbReference type="Proteomes" id="UP000662931">
    <property type="component" value="Chromosome 3"/>
</dbReference>
<dbReference type="RefSeq" id="XP_038779299.1">
    <property type="nucleotide sequence ID" value="XM_038923371.1"/>
</dbReference>
<dbReference type="EMBL" id="CP064814">
    <property type="protein sequence ID" value="QPG75734.1"/>
    <property type="molecule type" value="Genomic_DNA"/>
</dbReference>
<evidence type="ECO:0000256" key="5">
    <source>
        <dbReference type="RuleBase" id="RU363014"/>
    </source>
</evidence>
<gene>
    <name evidence="8" type="ORF">FOA43_003094</name>
</gene>
<proteinExistence type="predicted"/>
<dbReference type="Gene3D" id="2.20.70.10">
    <property type="match status" value="1"/>
</dbReference>
<dbReference type="EC" id="5.2.1.8" evidence="5"/>
<reference evidence="8" key="1">
    <citation type="submission" date="2020-10" db="EMBL/GenBank/DDBJ databases">
        <authorList>
            <person name="Roach M.J.R."/>
        </authorList>
    </citation>
    <scope>NUCLEOTIDE SEQUENCE</scope>
    <source>
        <strain evidence="8">CBS 1945</strain>
    </source>
</reference>
<dbReference type="PROSITE" id="PS01159">
    <property type="entry name" value="WW_DOMAIN_1"/>
    <property type="match status" value="1"/>
</dbReference>
<dbReference type="GeneID" id="62196495"/>
<dbReference type="InterPro" id="IPR023058">
    <property type="entry name" value="PPIase_PpiC_CS"/>
</dbReference>
<dbReference type="Pfam" id="PF13616">
    <property type="entry name" value="Rotamase_3"/>
    <property type="match status" value="1"/>
</dbReference>
<dbReference type="PROSITE" id="PS50198">
    <property type="entry name" value="PPIC_PPIASE_2"/>
    <property type="match status" value="1"/>
</dbReference>
<name>A0A875S9K4_EENNA</name>
<keyword evidence="2 4" id="KW-0697">Rotamase</keyword>
<dbReference type="GO" id="GO:0003755">
    <property type="term" value="F:peptidyl-prolyl cis-trans isomerase activity"/>
    <property type="evidence" value="ECO:0007669"/>
    <property type="project" value="UniProtKB-UniRule"/>
</dbReference>
<dbReference type="InterPro" id="IPR001202">
    <property type="entry name" value="WW_dom"/>
</dbReference>
<dbReference type="Pfam" id="PF00397">
    <property type="entry name" value="WW"/>
    <property type="match status" value="1"/>
</dbReference>
<dbReference type="FunFam" id="3.10.50.40:FF:000010">
    <property type="entry name" value="Peptidyl-prolyl cis-trans isomerase Pin1"/>
    <property type="match status" value="1"/>
</dbReference>
<evidence type="ECO:0000259" key="7">
    <source>
        <dbReference type="PROSITE" id="PS50198"/>
    </source>
</evidence>
<dbReference type="InterPro" id="IPR036020">
    <property type="entry name" value="WW_dom_sf"/>
</dbReference>
<dbReference type="SUPFAM" id="SSF51045">
    <property type="entry name" value="WW domain"/>
    <property type="match status" value="1"/>
</dbReference>
<dbReference type="InterPro" id="IPR000297">
    <property type="entry name" value="PPIase_PpiC"/>
</dbReference>
<evidence type="ECO:0000256" key="4">
    <source>
        <dbReference type="PROSITE-ProRule" id="PRU00278"/>
    </source>
</evidence>
<dbReference type="CDD" id="cd00201">
    <property type="entry name" value="WW"/>
    <property type="match status" value="1"/>
</dbReference>
<dbReference type="KEGG" id="bnn:FOA43_003094"/>
<sequence length="168" mass="19240">MTNPYDGLPDQWTIKISRNYDQEYYYNQETEESRWEPPEGTDETKLSSYLAKGLHRPTKVKVSHILVKHKDSRRPASWKEDHITRTKEEAIDILRGYKLEIDCGEKTFADVARESSDDNSHVKGGDLGYFGKGEMQPSFERASFALQVGDRSDIVESNSGVHLIERTG</sequence>
<keyword evidence="3 4" id="KW-0413">Isomerase</keyword>
<dbReference type="PANTHER" id="PTHR10657:SF4">
    <property type="entry name" value="PEPTIDYL-PROLYL CIS-TRANS ISOMERASE-RELATED"/>
    <property type="match status" value="1"/>
</dbReference>
<protein>
    <recommendedName>
        <fullName evidence="5">Peptidyl-prolyl cis-trans isomerase</fullName>
        <ecNumber evidence="5">5.2.1.8</ecNumber>
    </recommendedName>
</protein>